<feature type="transmembrane region" description="Helical" evidence="1">
    <location>
        <begin position="29"/>
        <end position="49"/>
    </location>
</feature>
<feature type="transmembrane region" description="Helical" evidence="1">
    <location>
        <begin position="116"/>
        <end position="136"/>
    </location>
</feature>
<keyword evidence="1" id="KW-0472">Membrane</keyword>
<sequence>MIYLILSILCSTSIYALFKLFGRYNIHTFQAIVANYFVASGFGFWYAASQGAPVGVSGTESWMWIAAVIGVLFISLFYIMALTSQLHGVSVTSIATKMSMVIPAAFFIFTDPEEGITTQKLLGIILGVAAVILSSLRKNAEKKVHRAWLIPMVLFVGSGFLDLLLAYTEKTHLATQLDYKAFVPVPFALSAMIGTVILSVRVILKKDKIHLKSLAAGIALGLVNYGSIYFLLRILGSGILDRSSAIPANNMGVVALSAIVGFAIFKERLSAKNIIGIVLALAAILLLTWRGL</sequence>
<feature type="transmembrane region" description="Helical" evidence="1">
    <location>
        <begin position="274"/>
        <end position="291"/>
    </location>
</feature>
<feature type="transmembrane region" description="Helical" evidence="1">
    <location>
        <begin position="244"/>
        <end position="265"/>
    </location>
</feature>
<feature type="transmembrane region" description="Helical" evidence="1">
    <location>
        <begin position="6"/>
        <end position="22"/>
    </location>
</feature>
<keyword evidence="1" id="KW-1133">Transmembrane helix</keyword>
<evidence type="ECO:0000256" key="1">
    <source>
        <dbReference type="SAM" id="Phobius"/>
    </source>
</evidence>
<feature type="transmembrane region" description="Helical" evidence="1">
    <location>
        <begin position="211"/>
        <end position="232"/>
    </location>
</feature>
<dbReference type="EMBL" id="JAAGVY010000037">
    <property type="protein sequence ID" value="NEN24967.1"/>
    <property type="molecule type" value="Genomic_DNA"/>
</dbReference>
<keyword evidence="1" id="KW-0812">Transmembrane</keyword>
<dbReference type="InterPro" id="IPR037185">
    <property type="entry name" value="EmrE-like"/>
</dbReference>
<dbReference type="Gene3D" id="1.10.3730.20">
    <property type="match status" value="1"/>
</dbReference>
<protein>
    <submittedName>
        <fullName evidence="2">EamA/RhaT family transporter</fullName>
    </submittedName>
</protein>
<dbReference type="Proteomes" id="UP000486602">
    <property type="component" value="Unassembled WGS sequence"/>
</dbReference>
<dbReference type="SUPFAM" id="SSF103481">
    <property type="entry name" value="Multidrug resistance efflux transporter EmrE"/>
    <property type="match status" value="1"/>
</dbReference>
<feature type="transmembrane region" description="Helical" evidence="1">
    <location>
        <begin position="61"/>
        <end position="82"/>
    </location>
</feature>
<feature type="transmembrane region" description="Helical" evidence="1">
    <location>
        <begin position="187"/>
        <end position="204"/>
    </location>
</feature>
<name>A0A7K3WTF5_9FLAO</name>
<organism evidence="2 3">
    <name type="scientific">Cryomorpha ignava</name>
    <dbReference type="NCBI Taxonomy" id="101383"/>
    <lineage>
        <taxon>Bacteria</taxon>
        <taxon>Pseudomonadati</taxon>
        <taxon>Bacteroidota</taxon>
        <taxon>Flavobacteriia</taxon>
        <taxon>Flavobacteriales</taxon>
        <taxon>Cryomorphaceae</taxon>
        <taxon>Cryomorpha</taxon>
    </lineage>
</organism>
<comment type="caution">
    <text evidence="2">The sequence shown here is derived from an EMBL/GenBank/DDBJ whole genome shotgun (WGS) entry which is preliminary data.</text>
</comment>
<keyword evidence="3" id="KW-1185">Reference proteome</keyword>
<dbReference type="RefSeq" id="WP_163286359.1">
    <property type="nucleotide sequence ID" value="NZ_JAAGVY010000037.1"/>
</dbReference>
<evidence type="ECO:0000313" key="3">
    <source>
        <dbReference type="Proteomes" id="UP000486602"/>
    </source>
</evidence>
<reference evidence="2 3" key="1">
    <citation type="submission" date="2020-02" db="EMBL/GenBank/DDBJ databases">
        <title>Out from the shadows clarifying the taxonomy of the family Cryomorphaceae and related taxa by utilizing the GTDB taxonomic framework.</title>
        <authorList>
            <person name="Bowman J.P."/>
        </authorList>
    </citation>
    <scope>NUCLEOTIDE SEQUENCE [LARGE SCALE GENOMIC DNA]</scope>
    <source>
        <strain evidence="2 3">QSSC 1-22</strain>
    </source>
</reference>
<dbReference type="AlphaFoldDB" id="A0A7K3WTF5"/>
<proteinExistence type="predicted"/>
<evidence type="ECO:0000313" key="2">
    <source>
        <dbReference type="EMBL" id="NEN24967.1"/>
    </source>
</evidence>
<feature type="transmembrane region" description="Helical" evidence="1">
    <location>
        <begin position="148"/>
        <end position="167"/>
    </location>
</feature>
<accession>A0A7K3WTF5</accession>
<gene>
    <name evidence="2" type="ORF">G3O08_15815</name>
</gene>
<feature type="transmembrane region" description="Helical" evidence="1">
    <location>
        <begin position="89"/>
        <end position="110"/>
    </location>
</feature>